<dbReference type="GO" id="GO:0006098">
    <property type="term" value="P:pentose-phosphate shunt"/>
    <property type="evidence" value="ECO:0007669"/>
    <property type="project" value="UniProtKB-UniPathway"/>
</dbReference>
<dbReference type="EMBL" id="RQJX01000006">
    <property type="protein sequence ID" value="RQN08463.1"/>
    <property type="molecule type" value="Genomic_DNA"/>
</dbReference>
<dbReference type="PANTHER" id="PTHR11054:SF0">
    <property type="entry name" value="6-PHOSPHOGLUCONOLACTONASE"/>
    <property type="match status" value="1"/>
</dbReference>
<sequence length="233" mass="25596">MTVQILEDRDALARAVAHRLTERIDELRRSTGRRPRLVLTGGTIANEVLAQLVGPVSLWRDVDYYWGDERYVPSDDDDRNEKQAREAFLTRFEIPEDRIHPMPAAGEFASKDDAADAYAAQLPESFDLVLLGVGPDAHVASLFPGFPQLDEKERRVVPVDDSPKPPPERLSLTYPMLNSATAVWFVVAGEDKAPAVAAALSGAPVDEAPAAGVRGVEETLWLLDTDSASRLPR</sequence>
<dbReference type="InterPro" id="IPR037171">
    <property type="entry name" value="NagB/RpiA_transferase-like"/>
</dbReference>
<dbReference type="InterPro" id="IPR006148">
    <property type="entry name" value="Glc/Gal-6P_isomerase"/>
</dbReference>
<name>A0A3N6X483_9ACTN</name>
<accession>A0A3N6X483</accession>
<dbReference type="OrthoDB" id="9810967at2"/>
<comment type="similarity">
    <text evidence="4 7">Belongs to the glucosamine/galactosamine-6-phosphate isomerase family. 6-phosphogluconolactonase subfamily.</text>
</comment>
<gene>
    <name evidence="7 9" type="primary">pgl</name>
    <name evidence="9" type="ORF">EHW97_06125</name>
</gene>
<evidence type="ECO:0000259" key="8">
    <source>
        <dbReference type="Pfam" id="PF01182"/>
    </source>
</evidence>
<comment type="function">
    <text evidence="2 7">Hydrolysis of 6-phosphogluconolactone to 6-phosphogluconate.</text>
</comment>
<dbReference type="AlphaFoldDB" id="A0A3N6X483"/>
<dbReference type="CDD" id="cd01400">
    <property type="entry name" value="6PGL"/>
    <property type="match status" value="1"/>
</dbReference>
<dbReference type="UniPathway" id="UPA00115">
    <property type="reaction ID" value="UER00409"/>
</dbReference>
<evidence type="ECO:0000256" key="2">
    <source>
        <dbReference type="ARBA" id="ARBA00002681"/>
    </source>
</evidence>
<comment type="catalytic activity">
    <reaction evidence="1 7">
        <text>6-phospho-D-glucono-1,5-lactone + H2O = 6-phospho-D-gluconate + H(+)</text>
        <dbReference type="Rhea" id="RHEA:12556"/>
        <dbReference type="ChEBI" id="CHEBI:15377"/>
        <dbReference type="ChEBI" id="CHEBI:15378"/>
        <dbReference type="ChEBI" id="CHEBI:57955"/>
        <dbReference type="ChEBI" id="CHEBI:58759"/>
        <dbReference type="EC" id="3.1.1.31"/>
    </reaction>
</comment>
<dbReference type="GO" id="GO:0005975">
    <property type="term" value="P:carbohydrate metabolic process"/>
    <property type="evidence" value="ECO:0007669"/>
    <property type="project" value="UniProtKB-UniRule"/>
</dbReference>
<evidence type="ECO:0000256" key="1">
    <source>
        <dbReference type="ARBA" id="ARBA00000832"/>
    </source>
</evidence>
<comment type="pathway">
    <text evidence="3 7">Carbohydrate degradation; pentose phosphate pathway; D-ribulose 5-phosphate from D-glucose 6-phosphate (oxidative stage): step 2/3.</text>
</comment>
<dbReference type="PANTHER" id="PTHR11054">
    <property type="entry name" value="6-PHOSPHOGLUCONOLACTONASE"/>
    <property type="match status" value="1"/>
</dbReference>
<keyword evidence="7 9" id="KW-0378">Hydrolase</keyword>
<evidence type="ECO:0000256" key="4">
    <source>
        <dbReference type="ARBA" id="ARBA00010662"/>
    </source>
</evidence>
<dbReference type="InterPro" id="IPR039104">
    <property type="entry name" value="6PGL"/>
</dbReference>
<dbReference type="Gene3D" id="3.40.50.1360">
    <property type="match status" value="1"/>
</dbReference>
<protein>
    <recommendedName>
        <fullName evidence="6 7">6-phosphogluconolactonase</fullName>
        <shortName evidence="7">6PGL</shortName>
        <ecNumber evidence="5 7">3.1.1.31</ecNumber>
    </recommendedName>
</protein>
<evidence type="ECO:0000313" key="9">
    <source>
        <dbReference type="EMBL" id="RQN08463.1"/>
    </source>
</evidence>
<organism evidence="9 10">
    <name type="scientific">Aeromicrobium camelliae</name>
    <dbReference type="NCBI Taxonomy" id="1538144"/>
    <lineage>
        <taxon>Bacteria</taxon>
        <taxon>Bacillati</taxon>
        <taxon>Actinomycetota</taxon>
        <taxon>Actinomycetes</taxon>
        <taxon>Propionibacteriales</taxon>
        <taxon>Nocardioidaceae</taxon>
        <taxon>Aeromicrobium</taxon>
    </lineage>
</organism>
<dbReference type="Proteomes" id="UP000275225">
    <property type="component" value="Unassembled WGS sequence"/>
</dbReference>
<evidence type="ECO:0000256" key="6">
    <source>
        <dbReference type="ARBA" id="ARBA00020337"/>
    </source>
</evidence>
<evidence type="ECO:0000256" key="7">
    <source>
        <dbReference type="RuleBase" id="RU365095"/>
    </source>
</evidence>
<proteinExistence type="inferred from homology"/>
<dbReference type="Pfam" id="PF01182">
    <property type="entry name" value="Glucosamine_iso"/>
    <property type="match status" value="1"/>
</dbReference>
<dbReference type="RefSeq" id="WP_124236287.1">
    <property type="nucleotide sequence ID" value="NZ_JBHUFI010000002.1"/>
</dbReference>
<dbReference type="NCBIfam" id="TIGR01198">
    <property type="entry name" value="pgl"/>
    <property type="match status" value="1"/>
</dbReference>
<dbReference type="EC" id="3.1.1.31" evidence="5 7"/>
<evidence type="ECO:0000256" key="3">
    <source>
        <dbReference type="ARBA" id="ARBA00004961"/>
    </source>
</evidence>
<dbReference type="InterPro" id="IPR005900">
    <property type="entry name" value="6-phosphogluconolactonase_DevB"/>
</dbReference>
<reference evidence="9 10" key="1">
    <citation type="submission" date="2018-11" db="EMBL/GenBank/DDBJ databases">
        <authorList>
            <person name="Li F."/>
        </authorList>
    </citation>
    <scope>NUCLEOTIDE SEQUENCE [LARGE SCALE GENOMIC DNA]</scope>
    <source>
        <strain evidence="9 10">YS17T</strain>
    </source>
</reference>
<evidence type="ECO:0000313" key="10">
    <source>
        <dbReference type="Proteomes" id="UP000275225"/>
    </source>
</evidence>
<comment type="caution">
    <text evidence="9">The sequence shown here is derived from an EMBL/GenBank/DDBJ whole genome shotgun (WGS) entry which is preliminary data.</text>
</comment>
<keyword evidence="10" id="KW-1185">Reference proteome</keyword>
<evidence type="ECO:0000256" key="5">
    <source>
        <dbReference type="ARBA" id="ARBA00013198"/>
    </source>
</evidence>
<feature type="domain" description="Glucosamine/galactosamine-6-phosphate isomerase" evidence="8">
    <location>
        <begin position="7"/>
        <end position="221"/>
    </location>
</feature>
<dbReference type="GO" id="GO:0017057">
    <property type="term" value="F:6-phosphogluconolactonase activity"/>
    <property type="evidence" value="ECO:0007669"/>
    <property type="project" value="UniProtKB-UniRule"/>
</dbReference>
<dbReference type="SUPFAM" id="SSF100950">
    <property type="entry name" value="NagB/RpiA/CoA transferase-like"/>
    <property type="match status" value="1"/>
</dbReference>